<dbReference type="InterPro" id="IPR000326">
    <property type="entry name" value="PAP2/HPO"/>
</dbReference>
<comment type="subcellular location">
    <subcellularLocation>
        <location evidence="1">Cell membrane</location>
        <topology evidence="1">Multi-pass membrane protein</topology>
    </subcellularLocation>
</comment>
<feature type="transmembrane region" description="Helical" evidence="7">
    <location>
        <begin position="33"/>
        <end position="52"/>
    </location>
</feature>
<dbReference type="STRING" id="651662.SAMN04488069_101199"/>
<name>A0A1H3BAA0_9BACT</name>
<dbReference type="GO" id="GO:0016787">
    <property type="term" value="F:hydrolase activity"/>
    <property type="evidence" value="ECO:0007669"/>
    <property type="project" value="UniProtKB-KW"/>
</dbReference>
<feature type="domain" description="Phosphatidic acid phosphatase type 2/haloperoxidase" evidence="8">
    <location>
        <begin position="113"/>
        <end position="224"/>
    </location>
</feature>
<sequence>MKQRLTSLYRFAKELLTAFYQGLRHALRGHGHLVVLLLLGIGVPWLIFVNVAEDIWESGGFIGDQPILRWLHARQNPGLDQLALAFTQAGGPTIMAIAGVGIGALLLWQRRQTAAWFFGLSVGGAVLLNVVAKLLFGRPRPALWDSIAPEGFYSFPSGHAMGSAALAAALAFLVWRTPWRWPAVVAGTLFALGVGLSRMYLGVHFPSDVLAGWFCSVGWVASLHIFFSPDLAQLRAWWREAKGAIAKW</sequence>
<dbReference type="GO" id="GO:0005886">
    <property type="term" value="C:plasma membrane"/>
    <property type="evidence" value="ECO:0007669"/>
    <property type="project" value="UniProtKB-SubCell"/>
</dbReference>
<dbReference type="RefSeq" id="WP_092736964.1">
    <property type="nucleotide sequence ID" value="NZ_FNOV01000001.1"/>
</dbReference>
<keyword evidence="6 7" id="KW-0472">Membrane</keyword>
<dbReference type="SMART" id="SM00014">
    <property type="entry name" value="acidPPc"/>
    <property type="match status" value="1"/>
</dbReference>
<evidence type="ECO:0000256" key="2">
    <source>
        <dbReference type="ARBA" id="ARBA00022475"/>
    </source>
</evidence>
<evidence type="ECO:0000256" key="6">
    <source>
        <dbReference type="ARBA" id="ARBA00023136"/>
    </source>
</evidence>
<keyword evidence="3 7" id="KW-0812">Transmembrane</keyword>
<evidence type="ECO:0000313" key="9">
    <source>
        <dbReference type="EMBL" id="SDX38344.1"/>
    </source>
</evidence>
<feature type="transmembrane region" description="Helical" evidence="7">
    <location>
        <begin position="89"/>
        <end position="108"/>
    </location>
</feature>
<dbReference type="PANTHER" id="PTHR14969:SF62">
    <property type="entry name" value="DECAPRENYLPHOSPHORYL-5-PHOSPHORIBOSE PHOSPHATASE RV3807C-RELATED"/>
    <property type="match status" value="1"/>
</dbReference>
<dbReference type="Gene3D" id="1.20.144.10">
    <property type="entry name" value="Phosphatidic acid phosphatase type 2/haloperoxidase"/>
    <property type="match status" value="2"/>
</dbReference>
<protein>
    <submittedName>
        <fullName evidence="9">Undecaprenyl-diphosphatase</fullName>
    </submittedName>
</protein>
<feature type="transmembrane region" description="Helical" evidence="7">
    <location>
        <begin position="156"/>
        <end position="175"/>
    </location>
</feature>
<proteinExistence type="predicted"/>
<dbReference type="EMBL" id="FNOV01000001">
    <property type="protein sequence ID" value="SDX38344.1"/>
    <property type="molecule type" value="Genomic_DNA"/>
</dbReference>
<accession>A0A1H3BAA0</accession>
<reference evidence="10" key="1">
    <citation type="submission" date="2016-10" db="EMBL/GenBank/DDBJ databases">
        <authorList>
            <person name="Varghese N."/>
            <person name="Submissions S."/>
        </authorList>
    </citation>
    <scope>NUCLEOTIDE SEQUENCE [LARGE SCALE GENOMIC DNA]</scope>
    <source>
        <strain evidence="10">CGMCC 1.8975</strain>
    </source>
</reference>
<dbReference type="AlphaFoldDB" id="A0A1H3BAA0"/>
<dbReference type="Pfam" id="PF01569">
    <property type="entry name" value="PAP2"/>
    <property type="match status" value="1"/>
</dbReference>
<organism evidence="9 10">
    <name type="scientific">Hymenobacter psychrophilus</name>
    <dbReference type="NCBI Taxonomy" id="651662"/>
    <lineage>
        <taxon>Bacteria</taxon>
        <taxon>Pseudomonadati</taxon>
        <taxon>Bacteroidota</taxon>
        <taxon>Cytophagia</taxon>
        <taxon>Cytophagales</taxon>
        <taxon>Hymenobacteraceae</taxon>
        <taxon>Hymenobacter</taxon>
    </lineage>
</organism>
<evidence type="ECO:0000256" key="5">
    <source>
        <dbReference type="ARBA" id="ARBA00022989"/>
    </source>
</evidence>
<keyword evidence="10" id="KW-1185">Reference proteome</keyword>
<evidence type="ECO:0000259" key="8">
    <source>
        <dbReference type="SMART" id="SM00014"/>
    </source>
</evidence>
<dbReference type="OrthoDB" id="9773582at2"/>
<keyword evidence="4" id="KW-0378">Hydrolase</keyword>
<evidence type="ECO:0000256" key="3">
    <source>
        <dbReference type="ARBA" id="ARBA00022692"/>
    </source>
</evidence>
<dbReference type="SUPFAM" id="SSF48317">
    <property type="entry name" value="Acid phosphatase/Vanadium-dependent haloperoxidase"/>
    <property type="match status" value="1"/>
</dbReference>
<evidence type="ECO:0000256" key="1">
    <source>
        <dbReference type="ARBA" id="ARBA00004651"/>
    </source>
</evidence>
<keyword evidence="5 7" id="KW-1133">Transmembrane helix</keyword>
<feature type="transmembrane region" description="Helical" evidence="7">
    <location>
        <begin position="182"/>
        <end position="203"/>
    </location>
</feature>
<evidence type="ECO:0000256" key="4">
    <source>
        <dbReference type="ARBA" id="ARBA00022801"/>
    </source>
</evidence>
<feature type="transmembrane region" description="Helical" evidence="7">
    <location>
        <begin position="115"/>
        <end position="136"/>
    </location>
</feature>
<evidence type="ECO:0000256" key="7">
    <source>
        <dbReference type="SAM" id="Phobius"/>
    </source>
</evidence>
<gene>
    <name evidence="9" type="ORF">SAMN04488069_101199</name>
</gene>
<dbReference type="CDD" id="cd03392">
    <property type="entry name" value="PAP2_like_2"/>
    <property type="match status" value="1"/>
</dbReference>
<keyword evidence="2" id="KW-1003">Cell membrane</keyword>
<dbReference type="PANTHER" id="PTHR14969">
    <property type="entry name" value="SPHINGOSINE-1-PHOSPHATE PHOSPHOHYDROLASE"/>
    <property type="match status" value="1"/>
</dbReference>
<dbReference type="Proteomes" id="UP000199249">
    <property type="component" value="Unassembled WGS sequence"/>
</dbReference>
<feature type="transmembrane region" description="Helical" evidence="7">
    <location>
        <begin position="209"/>
        <end position="227"/>
    </location>
</feature>
<dbReference type="InterPro" id="IPR036938">
    <property type="entry name" value="PAP2/HPO_sf"/>
</dbReference>
<evidence type="ECO:0000313" key="10">
    <source>
        <dbReference type="Proteomes" id="UP000199249"/>
    </source>
</evidence>